<evidence type="ECO:0000259" key="8">
    <source>
        <dbReference type="Pfam" id="PF22638"/>
    </source>
</evidence>
<dbReference type="KEGG" id="orp:MOP44_20500"/>
<dbReference type="PANTHER" id="PTHR30033">
    <property type="entry name" value="FLAGELLAR HOOK-ASSOCIATED PROTEIN 1"/>
    <property type="match status" value="1"/>
</dbReference>
<accession>A0A9J7BK52</accession>
<evidence type="ECO:0000256" key="1">
    <source>
        <dbReference type="ARBA" id="ARBA00004365"/>
    </source>
</evidence>
<gene>
    <name evidence="9" type="primary">flgK</name>
    <name evidence="9" type="ORF">MOP44_20500</name>
</gene>
<reference evidence="9" key="1">
    <citation type="submission" date="2021-04" db="EMBL/GenBank/DDBJ databases">
        <title>Phylogenetic analysis of Acidobacteriaceae.</title>
        <authorList>
            <person name="Qiu L."/>
            <person name="Zhang Q."/>
        </authorList>
    </citation>
    <scope>NUCLEOTIDE SEQUENCE</scope>
    <source>
        <strain evidence="9">DSM 25168</strain>
    </source>
</reference>
<dbReference type="NCBIfam" id="TIGR02492">
    <property type="entry name" value="flgK_ends"/>
    <property type="match status" value="1"/>
</dbReference>
<dbReference type="AlphaFoldDB" id="A0A9J7BK52"/>
<dbReference type="InterPro" id="IPR001444">
    <property type="entry name" value="Flag_bb_rod_N"/>
</dbReference>
<evidence type="ECO:0000313" key="9">
    <source>
        <dbReference type="EMBL" id="UWZ82939.1"/>
    </source>
</evidence>
<keyword evidence="10" id="KW-1185">Reference proteome</keyword>
<dbReference type="Proteomes" id="UP001059380">
    <property type="component" value="Chromosome"/>
</dbReference>
<evidence type="ECO:0000313" key="10">
    <source>
        <dbReference type="Proteomes" id="UP001059380"/>
    </source>
</evidence>
<proteinExistence type="inferred from homology"/>
<dbReference type="GO" id="GO:0044780">
    <property type="term" value="P:bacterial-type flagellum assembly"/>
    <property type="evidence" value="ECO:0007669"/>
    <property type="project" value="InterPro"/>
</dbReference>
<dbReference type="InterPro" id="IPR053927">
    <property type="entry name" value="FlgK_helical"/>
</dbReference>
<keyword evidence="6" id="KW-0975">Bacterial flagellum</keyword>
<dbReference type="InterPro" id="IPR002371">
    <property type="entry name" value="FlgK"/>
</dbReference>
<evidence type="ECO:0000259" key="7">
    <source>
        <dbReference type="Pfam" id="PF00460"/>
    </source>
</evidence>
<keyword evidence="9" id="KW-0969">Cilium</keyword>
<feature type="domain" description="Flagellar basal body rod protein N-terminal" evidence="7">
    <location>
        <begin position="12"/>
        <end position="38"/>
    </location>
</feature>
<dbReference type="GO" id="GO:0005198">
    <property type="term" value="F:structural molecule activity"/>
    <property type="evidence" value="ECO:0007669"/>
    <property type="project" value="InterPro"/>
</dbReference>
<dbReference type="Pfam" id="PF00460">
    <property type="entry name" value="Flg_bb_rod"/>
    <property type="match status" value="1"/>
</dbReference>
<organism evidence="9 10">
    <name type="scientific">Occallatibacter riparius</name>
    <dbReference type="NCBI Taxonomy" id="1002689"/>
    <lineage>
        <taxon>Bacteria</taxon>
        <taxon>Pseudomonadati</taxon>
        <taxon>Acidobacteriota</taxon>
        <taxon>Terriglobia</taxon>
        <taxon>Terriglobales</taxon>
        <taxon>Acidobacteriaceae</taxon>
        <taxon>Occallatibacter</taxon>
    </lineage>
</organism>
<keyword evidence="9" id="KW-0966">Cell projection</keyword>
<dbReference type="SUPFAM" id="SSF64518">
    <property type="entry name" value="Phase 1 flagellin"/>
    <property type="match status" value="1"/>
</dbReference>
<dbReference type="PANTHER" id="PTHR30033:SF1">
    <property type="entry name" value="FLAGELLAR HOOK-ASSOCIATED PROTEIN 1"/>
    <property type="match status" value="1"/>
</dbReference>
<evidence type="ECO:0000256" key="6">
    <source>
        <dbReference type="ARBA" id="ARBA00023143"/>
    </source>
</evidence>
<evidence type="ECO:0000256" key="4">
    <source>
        <dbReference type="ARBA" id="ARBA00016244"/>
    </source>
</evidence>
<protein>
    <recommendedName>
        <fullName evidence="4">Flagellar hook-associated protein 1</fullName>
    </recommendedName>
</protein>
<comment type="similarity">
    <text evidence="3">Belongs to the flagella basal body rod proteins family.</text>
</comment>
<sequence length="490" mass="50058">MGTINSAFSIIAGALNADQSGLSIIAGNVANANTPGYTRQRPTFHENSTVTINGRSFGTGVLETGAQSIRDRVLMERLDQQQQVASASGARLSALNLLQNLFTPASGSNVSAAGDIGTDITSFFNSFASLEANPGNNALRQQVLSSGKMLAADISNTASSVNAQRAAVDREAAGVASQVNALTASIATLNQQIQSMSAGGDAGTLEDERQQDLNQLSQLIGINQITTENNGLTITTTAGQTLVSEGVATRMTTGIVGGVTHFFIGANNDVTIGLTGGGGQLGGYLTARDQDIPQVMGQLDQLAFGISVEVNAQNAKGIDLNGNAGAAIFSQSTTMAGSAMNMKVVMTDPNQIAAAAVGQGTGDNTNAIALAQLGTQVNPAILNGLTLPDGTTLAGGQTLLTGQTPSGYFSGFVISLGSTVAQVETENTAENASVTQLQTMNNSLSQVNLNDEASALTTLERSYQAASRVFGLLNSIMSSALNLGQQTAVS</sequence>
<dbReference type="GO" id="GO:0005576">
    <property type="term" value="C:extracellular region"/>
    <property type="evidence" value="ECO:0007669"/>
    <property type="project" value="UniProtKB-SubCell"/>
</dbReference>
<keyword evidence="9" id="KW-0282">Flagellum</keyword>
<name>A0A9J7BK52_9BACT</name>
<dbReference type="EMBL" id="CP093313">
    <property type="protein sequence ID" value="UWZ82939.1"/>
    <property type="molecule type" value="Genomic_DNA"/>
</dbReference>
<evidence type="ECO:0000256" key="5">
    <source>
        <dbReference type="ARBA" id="ARBA00022525"/>
    </source>
</evidence>
<dbReference type="GO" id="GO:0009424">
    <property type="term" value="C:bacterial-type flagellum hook"/>
    <property type="evidence" value="ECO:0007669"/>
    <property type="project" value="InterPro"/>
</dbReference>
<dbReference type="Pfam" id="PF22638">
    <property type="entry name" value="FlgK_D1"/>
    <property type="match status" value="1"/>
</dbReference>
<comment type="subcellular location">
    <subcellularLocation>
        <location evidence="1">Bacterial flagellum</location>
    </subcellularLocation>
    <subcellularLocation>
        <location evidence="2">Secreted</location>
    </subcellularLocation>
</comment>
<keyword evidence="5" id="KW-0964">Secreted</keyword>
<dbReference type="RefSeq" id="WP_260792272.1">
    <property type="nucleotide sequence ID" value="NZ_CP093313.1"/>
</dbReference>
<evidence type="ECO:0000256" key="3">
    <source>
        <dbReference type="ARBA" id="ARBA00009677"/>
    </source>
</evidence>
<evidence type="ECO:0000256" key="2">
    <source>
        <dbReference type="ARBA" id="ARBA00004613"/>
    </source>
</evidence>
<feature type="domain" description="Flagellar hook-associated protein FlgK helical" evidence="8">
    <location>
        <begin position="114"/>
        <end position="329"/>
    </location>
</feature>